<evidence type="ECO:0000313" key="2">
    <source>
        <dbReference type="Proteomes" id="UP001183817"/>
    </source>
</evidence>
<evidence type="ECO:0000313" key="1">
    <source>
        <dbReference type="EMBL" id="MDR7358458.1"/>
    </source>
</evidence>
<reference evidence="1 2" key="1">
    <citation type="submission" date="2023-07" db="EMBL/GenBank/DDBJ databases">
        <title>Sequencing the genomes of 1000 actinobacteria strains.</title>
        <authorList>
            <person name="Klenk H.-P."/>
        </authorList>
    </citation>
    <scope>NUCLEOTIDE SEQUENCE [LARGE SCALE GENOMIC DNA]</scope>
    <source>
        <strain evidence="1 2">DSM 20167</strain>
    </source>
</reference>
<name>A0ABU2BIM9_9MICC</name>
<proteinExistence type="predicted"/>
<dbReference type="EMBL" id="JAVDYI010000001">
    <property type="protein sequence ID" value="MDR7358458.1"/>
    <property type="molecule type" value="Genomic_DNA"/>
</dbReference>
<protein>
    <recommendedName>
        <fullName evidence="3">Transposase</fullName>
    </recommendedName>
</protein>
<dbReference type="RefSeq" id="WP_310290267.1">
    <property type="nucleotide sequence ID" value="NZ_BAAAWO010000001.1"/>
</dbReference>
<accession>A0ABU2BIM9</accession>
<comment type="caution">
    <text evidence="1">The sequence shown here is derived from an EMBL/GenBank/DDBJ whole genome shotgun (WGS) entry which is preliminary data.</text>
</comment>
<gene>
    <name evidence="1" type="ORF">J2S64_002149</name>
</gene>
<evidence type="ECO:0008006" key="3">
    <source>
        <dbReference type="Google" id="ProtNLM"/>
    </source>
</evidence>
<dbReference type="Proteomes" id="UP001183817">
    <property type="component" value="Unassembled WGS sequence"/>
</dbReference>
<keyword evidence="2" id="KW-1185">Reference proteome</keyword>
<sequence length="77" mass="8792">MSDKKLPIVEDTTGLSLTYRVLWRLQFLGFTVLDPADQLPHRDPRERLKRDRARKVLRAHEAAGTQAPDEVIAAANR</sequence>
<organism evidence="1 2">
    <name type="scientific">Paeniglutamicibacter sulfureus</name>
    <dbReference type="NCBI Taxonomy" id="43666"/>
    <lineage>
        <taxon>Bacteria</taxon>
        <taxon>Bacillati</taxon>
        <taxon>Actinomycetota</taxon>
        <taxon>Actinomycetes</taxon>
        <taxon>Micrococcales</taxon>
        <taxon>Micrococcaceae</taxon>
        <taxon>Paeniglutamicibacter</taxon>
    </lineage>
</organism>